<dbReference type="InterPro" id="IPR012702">
    <property type="entry name" value="CP_lyase_PhnF"/>
</dbReference>
<dbReference type="GO" id="GO:0045892">
    <property type="term" value="P:negative regulation of DNA-templated transcription"/>
    <property type="evidence" value="ECO:0007669"/>
    <property type="project" value="TreeGrafter"/>
</dbReference>
<dbReference type="PRINTS" id="PR00035">
    <property type="entry name" value="HTHGNTR"/>
</dbReference>
<dbReference type="InterPro" id="IPR050679">
    <property type="entry name" value="Bact_HTH_transcr_reg"/>
</dbReference>
<dbReference type="InterPro" id="IPR036388">
    <property type="entry name" value="WH-like_DNA-bd_sf"/>
</dbReference>
<dbReference type="SUPFAM" id="SSF46785">
    <property type="entry name" value="Winged helix' DNA-binding domain"/>
    <property type="match status" value="1"/>
</dbReference>
<dbReference type="Gene3D" id="3.40.1410.10">
    <property type="entry name" value="Chorismate lyase-like"/>
    <property type="match status" value="1"/>
</dbReference>
<sequence>MEQDGINLWRQIGETLAEEIGTGTFAPGDRLPPSTDLATRFGVNQHTVLRAISHLQNEGMVRIERGRGTYVADVIPYRLGRRTRFEENLKELNHAPQRTLIAVTDIPSTPAIATHLELAPNELVTQVTVLAIADDIPISINSNFFPRSQLPGIGDAFRVEAARPKPNLATQSVLAALGIADFERRKIRIRGRESTQDEARLLRMPPQENVFEVEVLNVDAEGRPIVFGQSIFCLSRVEFVWDFALGDLS</sequence>
<keyword evidence="3" id="KW-0804">Transcription</keyword>
<keyword evidence="6" id="KW-1185">Reference proteome</keyword>
<dbReference type="Proteomes" id="UP000199435">
    <property type="component" value="Unassembled WGS sequence"/>
</dbReference>
<evidence type="ECO:0000256" key="3">
    <source>
        <dbReference type="ARBA" id="ARBA00023163"/>
    </source>
</evidence>
<dbReference type="SMART" id="SM00866">
    <property type="entry name" value="UTRA"/>
    <property type="match status" value="1"/>
</dbReference>
<dbReference type="CDD" id="cd07377">
    <property type="entry name" value="WHTH_GntR"/>
    <property type="match status" value="1"/>
</dbReference>
<dbReference type="InterPro" id="IPR011663">
    <property type="entry name" value="UTRA"/>
</dbReference>
<proteinExistence type="predicted"/>
<evidence type="ECO:0000313" key="5">
    <source>
        <dbReference type="EMBL" id="SCB45584.1"/>
    </source>
</evidence>
<dbReference type="InterPro" id="IPR036390">
    <property type="entry name" value="WH_DNA-bd_sf"/>
</dbReference>
<reference evidence="6" key="1">
    <citation type="submission" date="2016-08" db="EMBL/GenBank/DDBJ databases">
        <authorList>
            <person name="Varghese N."/>
            <person name="Submissions Spin"/>
        </authorList>
    </citation>
    <scope>NUCLEOTIDE SEQUENCE [LARGE SCALE GENOMIC DNA]</scope>
    <source>
        <strain evidence="6">HAMBI 2971</strain>
    </source>
</reference>
<dbReference type="PANTHER" id="PTHR44846">
    <property type="entry name" value="MANNOSYL-D-GLYCERATE TRANSPORT/METABOLISM SYSTEM REPRESSOR MNGR-RELATED"/>
    <property type="match status" value="1"/>
</dbReference>
<dbReference type="STRING" id="411945.GA0061102_104928"/>
<dbReference type="PANTHER" id="PTHR44846:SF1">
    <property type="entry name" value="MANNOSYL-D-GLYCERATE TRANSPORT_METABOLISM SYSTEM REPRESSOR MNGR-RELATED"/>
    <property type="match status" value="1"/>
</dbReference>
<dbReference type="AlphaFoldDB" id="A0A1C3X0S0"/>
<dbReference type="GO" id="GO:0003677">
    <property type="term" value="F:DNA binding"/>
    <property type="evidence" value="ECO:0007669"/>
    <property type="project" value="UniProtKB-KW"/>
</dbReference>
<evidence type="ECO:0000256" key="2">
    <source>
        <dbReference type="ARBA" id="ARBA00023125"/>
    </source>
</evidence>
<dbReference type="Pfam" id="PF00392">
    <property type="entry name" value="GntR"/>
    <property type="match status" value="1"/>
</dbReference>
<feature type="domain" description="HTH gntR-type" evidence="4">
    <location>
        <begin position="6"/>
        <end position="74"/>
    </location>
</feature>
<dbReference type="Gene3D" id="1.10.10.10">
    <property type="entry name" value="Winged helix-like DNA-binding domain superfamily/Winged helix DNA-binding domain"/>
    <property type="match status" value="1"/>
</dbReference>
<gene>
    <name evidence="5" type="ORF">GA0061102_104928</name>
</gene>
<dbReference type="RefSeq" id="WP_092855197.1">
    <property type="nucleotide sequence ID" value="NZ_FMAH01000049.1"/>
</dbReference>
<dbReference type="OrthoDB" id="9794015at2"/>
<dbReference type="SMART" id="SM00345">
    <property type="entry name" value="HTH_GNTR"/>
    <property type="match status" value="1"/>
</dbReference>
<name>A0A1C3X0S0_9HYPH</name>
<dbReference type="EMBL" id="FMAH01000049">
    <property type="protein sequence ID" value="SCB45584.1"/>
    <property type="molecule type" value="Genomic_DNA"/>
</dbReference>
<dbReference type="PROSITE" id="PS50949">
    <property type="entry name" value="HTH_GNTR"/>
    <property type="match status" value="1"/>
</dbReference>
<protein>
    <submittedName>
        <fullName evidence="5">GntR family transcriptional regulator, phosphonate transport system regulatory protein</fullName>
    </submittedName>
</protein>
<dbReference type="SUPFAM" id="SSF64288">
    <property type="entry name" value="Chorismate lyase-like"/>
    <property type="match status" value="1"/>
</dbReference>
<organism evidence="5 6">
    <name type="scientific">Rhizobium miluonense</name>
    <dbReference type="NCBI Taxonomy" id="411945"/>
    <lineage>
        <taxon>Bacteria</taxon>
        <taxon>Pseudomonadati</taxon>
        <taxon>Pseudomonadota</taxon>
        <taxon>Alphaproteobacteria</taxon>
        <taxon>Hyphomicrobiales</taxon>
        <taxon>Rhizobiaceae</taxon>
        <taxon>Rhizobium/Agrobacterium group</taxon>
        <taxon>Rhizobium</taxon>
    </lineage>
</organism>
<dbReference type="Pfam" id="PF07702">
    <property type="entry name" value="UTRA"/>
    <property type="match status" value="1"/>
</dbReference>
<evidence type="ECO:0000256" key="1">
    <source>
        <dbReference type="ARBA" id="ARBA00023015"/>
    </source>
</evidence>
<accession>A0A1C3X0S0</accession>
<evidence type="ECO:0000313" key="6">
    <source>
        <dbReference type="Proteomes" id="UP000199435"/>
    </source>
</evidence>
<dbReference type="InterPro" id="IPR028978">
    <property type="entry name" value="Chorismate_lyase_/UTRA_dom_sf"/>
</dbReference>
<dbReference type="NCBIfam" id="TIGR02325">
    <property type="entry name" value="C_P_lyase_phnF"/>
    <property type="match status" value="1"/>
</dbReference>
<evidence type="ECO:0000259" key="4">
    <source>
        <dbReference type="PROSITE" id="PS50949"/>
    </source>
</evidence>
<dbReference type="InterPro" id="IPR000524">
    <property type="entry name" value="Tscrpt_reg_HTH_GntR"/>
</dbReference>
<keyword evidence="1" id="KW-0805">Transcription regulation</keyword>
<keyword evidence="2" id="KW-0238">DNA-binding</keyword>
<dbReference type="GO" id="GO:0003700">
    <property type="term" value="F:DNA-binding transcription factor activity"/>
    <property type="evidence" value="ECO:0007669"/>
    <property type="project" value="InterPro"/>
</dbReference>